<dbReference type="Proteomes" id="UP000321436">
    <property type="component" value="Unassembled WGS sequence"/>
</dbReference>
<dbReference type="GO" id="GO:0003824">
    <property type="term" value="F:catalytic activity"/>
    <property type="evidence" value="ECO:0007669"/>
    <property type="project" value="InterPro"/>
</dbReference>
<sequence length="212" mass="22252">MRTSPKIKKAASAKPAAKGKTAKAAVSKTIPPVKRKTADGKSAATKKSAAAKSPKVAAAKPAAHGKSPKAAVIKTAAPSTSKPGKKAAVKKAAEPKPLTFLDTVYRIVRQVPRGRVTSYGAIAESAGIRLSARMVGWAMNAAGRANPPVPAHRVVNSKGLLSGKNHFATPTLMQELLENEGITVHNDQVQNFPTVFWDPQELQGKGKAKKKK</sequence>
<feature type="domain" description="Methylated-DNA-[protein]-cysteine S-methyltransferase DNA binding" evidence="3">
    <location>
        <begin position="100"/>
        <end position="182"/>
    </location>
</feature>
<dbReference type="InterPro" id="IPR014048">
    <property type="entry name" value="MethylDNA_cys_MeTrfase_DNA-bd"/>
</dbReference>
<comment type="caution">
    <text evidence="4">The sequence shown here is derived from an EMBL/GenBank/DDBJ whole genome shotgun (WGS) entry which is preliminary data.</text>
</comment>
<gene>
    <name evidence="4" type="ORF">CCY01nite_11180</name>
</gene>
<dbReference type="SUPFAM" id="SSF46767">
    <property type="entry name" value="Methylated DNA-protein cysteine methyltransferase, C-terminal domain"/>
    <property type="match status" value="1"/>
</dbReference>
<feature type="compositionally biased region" description="Low complexity" evidence="2">
    <location>
        <begin position="12"/>
        <end position="29"/>
    </location>
</feature>
<dbReference type="Pfam" id="PF01035">
    <property type="entry name" value="DNA_binding_1"/>
    <property type="match status" value="1"/>
</dbReference>
<dbReference type="OrthoDB" id="9132167at2"/>
<organism evidence="4 5">
    <name type="scientific">Chitinophaga cymbidii</name>
    <dbReference type="NCBI Taxonomy" id="1096750"/>
    <lineage>
        <taxon>Bacteria</taxon>
        <taxon>Pseudomonadati</taxon>
        <taxon>Bacteroidota</taxon>
        <taxon>Chitinophagia</taxon>
        <taxon>Chitinophagales</taxon>
        <taxon>Chitinophagaceae</taxon>
        <taxon>Chitinophaga</taxon>
    </lineage>
</organism>
<reference evidence="4 5" key="1">
    <citation type="submission" date="2019-07" db="EMBL/GenBank/DDBJ databases">
        <title>Whole genome shotgun sequence of Chitinophaga cymbidii NBRC 109752.</title>
        <authorList>
            <person name="Hosoyama A."/>
            <person name="Uohara A."/>
            <person name="Ohji S."/>
            <person name="Ichikawa N."/>
        </authorList>
    </citation>
    <scope>NUCLEOTIDE SEQUENCE [LARGE SCALE GENOMIC DNA]</scope>
    <source>
        <strain evidence="4 5">NBRC 109752</strain>
    </source>
</reference>
<proteinExistence type="predicted"/>
<dbReference type="Gene3D" id="1.10.10.10">
    <property type="entry name" value="Winged helix-like DNA-binding domain superfamily/Winged helix DNA-binding domain"/>
    <property type="match status" value="1"/>
</dbReference>
<dbReference type="InterPro" id="IPR036388">
    <property type="entry name" value="WH-like_DNA-bd_sf"/>
</dbReference>
<dbReference type="EMBL" id="BKAU01000001">
    <property type="protein sequence ID" value="GEP94858.1"/>
    <property type="molecule type" value="Genomic_DNA"/>
</dbReference>
<name>A0A512RGQ0_9BACT</name>
<dbReference type="PANTHER" id="PTHR42942">
    <property type="entry name" value="6-O-METHYLGUANINE DNA METHYLTRANSFERASE"/>
    <property type="match status" value="1"/>
</dbReference>
<dbReference type="InterPro" id="IPR052520">
    <property type="entry name" value="ATL_DNA_repair"/>
</dbReference>
<evidence type="ECO:0000313" key="5">
    <source>
        <dbReference type="Proteomes" id="UP000321436"/>
    </source>
</evidence>
<evidence type="ECO:0000259" key="3">
    <source>
        <dbReference type="Pfam" id="PF01035"/>
    </source>
</evidence>
<dbReference type="InterPro" id="IPR036217">
    <property type="entry name" value="MethylDNA_cys_MeTrfase_DNAb"/>
</dbReference>
<dbReference type="AlphaFoldDB" id="A0A512RGQ0"/>
<dbReference type="CDD" id="cd06445">
    <property type="entry name" value="ATase"/>
    <property type="match status" value="1"/>
</dbReference>
<feature type="compositionally biased region" description="Basic residues" evidence="2">
    <location>
        <begin position="1"/>
        <end position="11"/>
    </location>
</feature>
<keyword evidence="5" id="KW-1185">Reference proteome</keyword>
<dbReference type="GO" id="GO:0006281">
    <property type="term" value="P:DNA repair"/>
    <property type="evidence" value="ECO:0007669"/>
    <property type="project" value="InterPro"/>
</dbReference>
<protein>
    <recommendedName>
        <fullName evidence="3">Methylated-DNA-[protein]-cysteine S-methyltransferase DNA binding domain-containing protein</fullName>
    </recommendedName>
</protein>
<dbReference type="RefSeq" id="WP_146858624.1">
    <property type="nucleotide sequence ID" value="NZ_BKAU01000001.1"/>
</dbReference>
<accession>A0A512RGQ0</accession>
<keyword evidence="1" id="KW-0227">DNA damage</keyword>
<feature type="compositionally biased region" description="Low complexity" evidence="2">
    <location>
        <begin position="40"/>
        <end position="71"/>
    </location>
</feature>
<evidence type="ECO:0000256" key="2">
    <source>
        <dbReference type="SAM" id="MobiDB-lite"/>
    </source>
</evidence>
<feature type="region of interest" description="Disordered" evidence="2">
    <location>
        <begin position="1"/>
        <end position="92"/>
    </location>
</feature>
<evidence type="ECO:0000256" key="1">
    <source>
        <dbReference type="ARBA" id="ARBA00022763"/>
    </source>
</evidence>
<evidence type="ECO:0000313" key="4">
    <source>
        <dbReference type="EMBL" id="GEP94858.1"/>
    </source>
</evidence>
<dbReference type="PANTHER" id="PTHR42942:SF1">
    <property type="entry name" value="ALKYLTRANSFERASE-LIKE PROTEIN 1"/>
    <property type="match status" value="1"/>
</dbReference>